<dbReference type="Proteomes" id="UP000003706">
    <property type="component" value="Unassembled WGS sequence"/>
</dbReference>
<gene>
    <name evidence="1" type="ORF">MetfoDRAFT_0431</name>
</gene>
<protein>
    <submittedName>
        <fullName evidence="1">Uncharacterized protein</fullName>
    </submittedName>
</protein>
<dbReference type="AlphaFoldDB" id="H1KXA8"/>
<name>H1KXA8_9EURY</name>
<evidence type="ECO:0000313" key="2">
    <source>
        <dbReference type="Proteomes" id="UP000003706"/>
    </source>
</evidence>
<sequence>MLYHYIRICLRKSYANFLDLDVKGDICFVDLFPYMESDIYLKKAKELADEVIVV</sequence>
<comment type="caution">
    <text evidence="1">The sequence shown here is derived from an EMBL/GenBank/DDBJ whole genome shotgun (WGS) entry which is preliminary data.</text>
</comment>
<organism evidence="1 2">
    <name type="scientific">Methanotorris formicicus Mc-S-70</name>
    <dbReference type="NCBI Taxonomy" id="647171"/>
    <lineage>
        <taxon>Archaea</taxon>
        <taxon>Methanobacteriati</taxon>
        <taxon>Methanobacteriota</taxon>
        <taxon>Methanomada group</taxon>
        <taxon>Methanococci</taxon>
        <taxon>Methanococcales</taxon>
        <taxon>Methanocaldococcaceae</taxon>
        <taxon>Methanotorris</taxon>
    </lineage>
</organism>
<evidence type="ECO:0000313" key="1">
    <source>
        <dbReference type="EMBL" id="EHP88320.1"/>
    </source>
</evidence>
<keyword evidence="2" id="KW-1185">Reference proteome</keyword>
<accession>H1KXA8</accession>
<reference evidence="1 2" key="1">
    <citation type="submission" date="2011-09" db="EMBL/GenBank/DDBJ databases">
        <title>The draft genome of Methanotorris formicicus Mc-S-70.</title>
        <authorList>
            <consortium name="US DOE Joint Genome Institute (JGI-PGF)"/>
            <person name="Lucas S."/>
            <person name="Han J."/>
            <person name="Lapidus A."/>
            <person name="Cheng J.-F."/>
            <person name="Goodwin L."/>
            <person name="Pitluck S."/>
            <person name="Peters L."/>
            <person name="Land M.L."/>
            <person name="Hauser L."/>
            <person name="Sieprawska-Lupa M."/>
            <person name="Takai K."/>
            <person name="Miyazaki J."/>
            <person name="Whitman W."/>
            <person name="Woyke T.J."/>
        </authorList>
    </citation>
    <scope>NUCLEOTIDE SEQUENCE [LARGE SCALE GENOMIC DNA]</scope>
    <source>
        <strain evidence="1 2">Mc-S-70</strain>
    </source>
</reference>
<dbReference type="EMBL" id="AGJL01000008">
    <property type="protein sequence ID" value="EHP88320.1"/>
    <property type="molecule type" value="Genomic_DNA"/>
</dbReference>
<proteinExistence type="predicted"/>